<comment type="caution">
    <text evidence="2">The sequence shown here is derived from an EMBL/GenBank/DDBJ whole genome shotgun (WGS) entry which is preliminary data.</text>
</comment>
<dbReference type="Pfam" id="PF02486">
    <property type="entry name" value="Rep_trans"/>
    <property type="match status" value="1"/>
</dbReference>
<sequence>MAVSIDYLCFTMKVKDLRHCARATYMDTHQHDPDVKKKSRRNTLMINPIARFFPQEPVFNTDFRARSAEDIEAYRNFFRIQYQEYLDRCLKLFVTHVLGLTMNAPRGFGFQFYTESMKLTTADGEDFCGFVGIGGNQDTVHFQINGTGCKHVFAKLQAWELHGWLSNVLGVQQLARLDLAYDDYHGLFDCDYALKAAYEDAFRTASRGISPTVNENHKYRFGEHGAKHYSQEMVTVGSRTSRIYWRIYNKALEQNLAQNGMVWYRTECELKKWDIDALLNPDGAFAALNAFSASISSAPAFNTKPRPEKRVACDVLTAAYWMRRQYGKILNSLIEEFDGDIPKVIGLLQRDGRKFSFPDTYTALIQSITNRSVDPLECKS</sequence>
<dbReference type="EMBL" id="JAWRCN010000001">
    <property type="protein sequence ID" value="MDW6016981.1"/>
    <property type="molecule type" value="Genomic_DNA"/>
</dbReference>
<evidence type="ECO:0000313" key="3">
    <source>
        <dbReference type="Proteomes" id="UP001272325"/>
    </source>
</evidence>
<evidence type="ECO:0000259" key="1">
    <source>
        <dbReference type="Pfam" id="PF02486"/>
    </source>
</evidence>
<gene>
    <name evidence="2" type="ORF">SBW85_04245</name>
</gene>
<feature type="domain" description="Replication initiation protein-like C-terminal" evidence="1">
    <location>
        <begin position="174"/>
        <end position="333"/>
    </location>
</feature>
<name>A0ABU4IEK4_9VIBR</name>
<keyword evidence="2" id="KW-0648">Protein biosynthesis</keyword>
<evidence type="ECO:0000313" key="2">
    <source>
        <dbReference type="EMBL" id="MDW6016981.1"/>
    </source>
</evidence>
<keyword evidence="3" id="KW-1185">Reference proteome</keyword>
<accession>A0ABU4IEK4</accession>
<proteinExistence type="predicted"/>
<protein>
    <submittedName>
        <fullName evidence="2">Replication initiation factor domain-containing protein</fullName>
    </submittedName>
</protein>
<dbReference type="Proteomes" id="UP001272325">
    <property type="component" value="Unassembled WGS sequence"/>
</dbReference>
<dbReference type="RefSeq" id="WP_102942167.1">
    <property type="nucleotide sequence ID" value="NZ_AP024893.1"/>
</dbReference>
<dbReference type="InterPro" id="IPR003491">
    <property type="entry name" value="REP-like_C"/>
</dbReference>
<keyword evidence="2" id="KW-0396">Initiation factor</keyword>
<reference evidence="2 3" key="1">
    <citation type="submission" date="2023-11" db="EMBL/GenBank/DDBJ databases">
        <title>Plant-associative lifestyle of Vibrio porteresiae and its evolutionary dynamics.</title>
        <authorList>
            <person name="Rameshkumar N."/>
            <person name="Kirti K."/>
        </authorList>
    </citation>
    <scope>NUCLEOTIDE SEQUENCE [LARGE SCALE GENOMIC DNA]</scope>
    <source>
        <strain evidence="2 3">MSSRF60</strain>
    </source>
</reference>
<dbReference type="GO" id="GO:0003743">
    <property type="term" value="F:translation initiation factor activity"/>
    <property type="evidence" value="ECO:0007669"/>
    <property type="project" value="UniProtKB-KW"/>
</dbReference>
<organism evidence="2 3">
    <name type="scientific">Vibrio plantisponsor</name>
    <dbReference type="NCBI Taxonomy" id="664643"/>
    <lineage>
        <taxon>Bacteria</taxon>
        <taxon>Pseudomonadati</taxon>
        <taxon>Pseudomonadota</taxon>
        <taxon>Gammaproteobacteria</taxon>
        <taxon>Vibrionales</taxon>
        <taxon>Vibrionaceae</taxon>
        <taxon>Vibrio</taxon>
    </lineage>
</organism>